<evidence type="ECO:0000256" key="1">
    <source>
        <dbReference type="SAM" id="MobiDB-lite"/>
    </source>
</evidence>
<evidence type="ECO:0000313" key="3">
    <source>
        <dbReference type="Proteomes" id="UP000199144"/>
    </source>
</evidence>
<dbReference type="SUPFAM" id="SSF57997">
    <property type="entry name" value="Tropomyosin"/>
    <property type="match status" value="1"/>
</dbReference>
<name>A0A1I4PEL4_9RHOB</name>
<dbReference type="EMBL" id="FOTQ01000005">
    <property type="protein sequence ID" value="SFM26194.1"/>
    <property type="molecule type" value="Genomic_DNA"/>
</dbReference>
<dbReference type="AlphaFoldDB" id="A0A1I4PEL4"/>
<dbReference type="STRING" id="254406.SAMN04488042_105206"/>
<reference evidence="2 3" key="1">
    <citation type="submission" date="2016-10" db="EMBL/GenBank/DDBJ databases">
        <authorList>
            <person name="de Groot N.N."/>
        </authorList>
    </citation>
    <scope>NUCLEOTIDE SEQUENCE [LARGE SCALE GENOMIC DNA]</scope>
    <source>
        <strain evidence="2 3">DSM 15283</strain>
    </source>
</reference>
<feature type="compositionally biased region" description="Low complexity" evidence="1">
    <location>
        <begin position="110"/>
        <end position="124"/>
    </location>
</feature>
<gene>
    <name evidence="2" type="ORF">SAMN04488042_105206</name>
</gene>
<protein>
    <submittedName>
        <fullName evidence="2">Uncharacterized protein</fullName>
    </submittedName>
</protein>
<proteinExistence type="predicted"/>
<keyword evidence="3" id="KW-1185">Reference proteome</keyword>
<accession>A0A1I4PEL4</accession>
<dbReference type="Proteomes" id="UP000199144">
    <property type="component" value="Unassembled WGS sequence"/>
</dbReference>
<evidence type="ECO:0000313" key="2">
    <source>
        <dbReference type="EMBL" id="SFM26194.1"/>
    </source>
</evidence>
<sequence>MSDISDLENRISAAMDRIGRGIEALSSAPAAAPSDGEAKLDQLERALEDEKLAGQQLEERIKALTGRQEALESDLGAAREAADAAEAARAEAEAAREKAEQSRAEAEAALEAAQTAAAEAAPAVSEEDLQATRETMEDLAQRLRRMRRMTRNIRENNQRLREAAEKGVSDPELINASLRTELETLQTLRETDLVETDVILSGLRPLLAGQKAAPAQDGEVMGDG</sequence>
<feature type="region of interest" description="Disordered" evidence="1">
    <location>
        <begin position="110"/>
        <end position="132"/>
    </location>
</feature>
<organism evidence="2 3">
    <name type="scientific">Shimia aestuarii</name>
    <dbReference type="NCBI Taxonomy" id="254406"/>
    <lineage>
        <taxon>Bacteria</taxon>
        <taxon>Pseudomonadati</taxon>
        <taxon>Pseudomonadota</taxon>
        <taxon>Alphaproteobacteria</taxon>
        <taxon>Rhodobacterales</taxon>
        <taxon>Roseobacteraceae</taxon>
    </lineage>
</organism>
<dbReference type="RefSeq" id="WP_165610081.1">
    <property type="nucleotide sequence ID" value="NZ_FOTQ01000005.1"/>
</dbReference>